<dbReference type="Proteomes" id="UP000000763">
    <property type="component" value="Chromosome 3"/>
</dbReference>
<evidence type="ECO:0000313" key="2">
    <source>
        <dbReference type="Proteomes" id="UP000000763"/>
    </source>
</evidence>
<dbReference type="EMBL" id="AC092780">
    <property type="protein sequence ID" value="AAR89044.1"/>
    <property type="molecule type" value="Genomic_DNA"/>
</dbReference>
<sequence length="84" mass="9114">MTTVESHNTSCLPSGRFHAVGVEDTTESSASMLDPAVESVTTMEWQPSASGKRHAGLTVAIESIDKWWAPMMRRDAKCGDTMIS</sequence>
<organism evidence="1 2">
    <name type="scientific">Oryza sativa subsp. japonica</name>
    <name type="common">Rice</name>
    <dbReference type="NCBI Taxonomy" id="39947"/>
    <lineage>
        <taxon>Eukaryota</taxon>
        <taxon>Viridiplantae</taxon>
        <taxon>Streptophyta</taxon>
        <taxon>Embryophyta</taxon>
        <taxon>Tracheophyta</taxon>
        <taxon>Spermatophyta</taxon>
        <taxon>Magnoliopsida</taxon>
        <taxon>Liliopsida</taxon>
        <taxon>Poales</taxon>
        <taxon>Poaceae</taxon>
        <taxon>BOP clade</taxon>
        <taxon>Oryzoideae</taxon>
        <taxon>Oryzeae</taxon>
        <taxon>Oryzinae</taxon>
        <taxon>Oryza</taxon>
        <taxon>Oryza sativa</taxon>
    </lineage>
</organism>
<protein>
    <submittedName>
        <fullName evidence="1">Uncharacterized protein</fullName>
    </submittedName>
</protein>
<accession>Q75LG1</accession>
<name>Q75LG1_ORYSJ</name>
<reference evidence="2" key="1">
    <citation type="journal article" date="2005" name="Nature">
        <title>The map-based sequence of the rice genome.</title>
        <authorList>
            <consortium name="International rice genome sequencing project (IRGSP)"/>
            <person name="Matsumoto T."/>
            <person name="Wu J."/>
            <person name="Kanamori H."/>
            <person name="Katayose Y."/>
            <person name="Fujisawa M."/>
            <person name="Namiki N."/>
            <person name="Mizuno H."/>
            <person name="Yamamoto K."/>
            <person name="Antonio B.A."/>
            <person name="Baba T."/>
            <person name="Sakata K."/>
            <person name="Nagamura Y."/>
            <person name="Aoki H."/>
            <person name="Arikawa K."/>
            <person name="Arita K."/>
            <person name="Bito T."/>
            <person name="Chiden Y."/>
            <person name="Fujitsuka N."/>
            <person name="Fukunaka R."/>
            <person name="Hamada M."/>
            <person name="Harada C."/>
            <person name="Hayashi A."/>
            <person name="Hijishita S."/>
            <person name="Honda M."/>
            <person name="Hosokawa S."/>
            <person name="Ichikawa Y."/>
            <person name="Idonuma A."/>
            <person name="Iijima M."/>
            <person name="Ikeda M."/>
            <person name="Ikeno M."/>
            <person name="Ito K."/>
            <person name="Ito S."/>
            <person name="Ito T."/>
            <person name="Ito Y."/>
            <person name="Ito Y."/>
            <person name="Iwabuchi A."/>
            <person name="Kamiya K."/>
            <person name="Karasawa W."/>
            <person name="Kurita K."/>
            <person name="Katagiri S."/>
            <person name="Kikuta A."/>
            <person name="Kobayashi H."/>
            <person name="Kobayashi N."/>
            <person name="Machita K."/>
            <person name="Maehara T."/>
            <person name="Masukawa M."/>
            <person name="Mizubayashi T."/>
            <person name="Mukai Y."/>
            <person name="Nagasaki H."/>
            <person name="Nagata Y."/>
            <person name="Naito S."/>
            <person name="Nakashima M."/>
            <person name="Nakama Y."/>
            <person name="Nakamichi Y."/>
            <person name="Nakamura M."/>
            <person name="Meguro A."/>
            <person name="Negishi M."/>
            <person name="Ohta I."/>
            <person name="Ohta T."/>
            <person name="Okamoto M."/>
            <person name="Ono N."/>
            <person name="Saji S."/>
            <person name="Sakaguchi M."/>
            <person name="Sakai K."/>
            <person name="Shibata M."/>
            <person name="Shimokawa T."/>
            <person name="Song J."/>
            <person name="Takazaki Y."/>
            <person name="Terasawa K."/>
            <person name="Tsugane M."/>
            <person name="Tsuji K."/>
            <person name="Ueda S."/>
            <person name="Waki K."/>
            <person name="Yamagata H."/>
            <person name="Yamamoto M."/>
            <person name="Yamamoto S."/>
            <person name="Yamane H."/>
            <person name="Yoshiki S."/>
            <person name="Yoshihara R."/>
            <person name="Yukawa K."/>
            <person name="Zhong H."/>
            <person name="Yano M."/>
            <person name="Yuan Q."/>
            <person name="Ouyang S."/>
            <person name="Liu J."/>
            <person name="Jones K.M."/>
            <person name="Gansberger K."/>
            <person name="Moffat K."/>
            <person name="Hill J."/>
            <person name="Bera J."/>
            <person name="Fadrosh D."/>
            <person name="Jin S."/>
            <person name="Johri S."/>
            <person name="Kim M."/>
            <person name="Overton L."/>
            <person name="Reardon M."/>
            <person name="Tsitrin T."/>
            <person name="Vuong H."/>
            <person name="Weaver B."/>
            <person name="Ciecko A."/>
            <person name="Tallon L."/>
            <person name="Jackson J."/>
            <person name="Pai G."/>
            <person name="Aken S.V."/>
            <person name="Utterback T."/>
            <person name="Reidmuller S."/>
            <person name="Feldblyum T."/>
            <person name="Hsiao J."/>
            <person name="Zismann V."/>
            <person name="Iobst S."/>
            <person name="de Vazeille A.R."/>
            <person name="Buell C.R."/>
            <person name="Ying K."/>
            <person name="Li Y."/>
            <person name="Lu T."/>
            <person name="Huang Y."/>
            <person name="Zhao Q."/>
            <person name="Feng Q."/>
            <person name="Zhang L."/>
            <person name="Zhu J."/>
            <person name="Weng Q."/>
            <person name="Mu J."/>
            <person name="Lu Y."/>
            <person name="Fan D."/>
            <person name="Liu Y."/>
            <person name="Guan J."/>
            <person name="Zhang Y."/>
            <person name="Yu S."/>
            <person name="Liu X."/>
            <person name="Zhang Y."/>
            <person name="Hong G."/>
            <person name="Han B."/>
            <person name="Choisne N."/>
            <person name="Demange N."/>
            <person name="Orjeda G."/>
            <person name="Samain S."/>
            <person name="Cattolico L."/>
            <person name="Pelletier E."/>
            <person name="Couloux A."/>
            <person name="Segurens B."/>
            <person name="Wincker P."/>
            <person name="D'Hont A."/>
            <person name="Scarpelli C."/>
            <person name="Weissenbach J."/>
            <person name="Salanoubat M."/>
            <person name="Quetier F."/>
            <person name="Yu Y."/>
            <person name="Kim H.R."/>
            <person name="Rambo T."/>
            <person name="Currie J."/>
            <person name="Collura K."/>
            <person name="Luo M."/>
            <person name="Yang T."/>
            <person name="Ammiraju J.S.S."/>
            <person name="Engler F."/>
            <person name="Soderlund C."/>
            <person name="Wing R.A."/>
            <person name="Palmer L.E."/>
            <person name="de la Bastide M."/>
            <person name="Spiegel L."/>
            <person name="Nascimento L."/>
            <person name="Zutavern T."/>
            <person name="O'Shaughnessy A."/>
            <person name="Dike S."/>
            <person name="Dedhia N."/>
            <person name="Preston R."/>
            <person name="Balija V."/>
            <person name="McCombie W.R."/>
            <person name="Chow T."/>
            <person name="Chen H."/>
            <person name="Chung M."/>
            <person name="Chen C."/>
            <person name="Shaw J."/>
            <person name="Wu H."/>
            <person name="Hsiao K."/>
            <person name="Chao Y."/>
            <person name="Chu M."/>
            <person name="Cheng C."/>
            <person name="Hour A."/>
            <person name="Lee P."/>
            <person name="Lin S."/>
            <person name="Lin Y."/>
            <person name="Liou J."/>
            <person name="Liu S."/>
            <person name="Hsing Y."/>
            <person name="Raghuvanshi S."/>
            <person name="Mohanty A."/>
            <person name="Bharti A.K."/>
            <person name="Gaur A."/>
            <person name="Gupta V."/>
            <person name="Kumar D."/>
            <person name="Ravi V."/>
            <person name="Vij S."/>
            <person name="Kapur A."/>
            <person name="Khurana P."/>
            <person name="Khurana P."/>
            <person name="Khurana J.P."/>
            <person name="Tyagi A.K."/>
            <person name="Gaikwad K."/>
            <person name="Singh A."/>
            <person name="Dalal V."/>
            <person name="Srivastava S."/>
            <person name="Dixit A."/>
            <person name="Pal A.K."/>
            <person name="Ghazi I.A."/>
            <person name="Yadav M."/>
            <person name="Pandit A."/>
            <person name="Bhargava A."/>
            <person name="Sureshbabu K."/>
            <person name="Batra K."/>
            <person name="Sharma T.R."/>
            <person name="Mohapatra T."/>
            <person name="Singh N.K."/>
            <person name="Messing J."/>
            <person name="Nelson A.B."/>
            <person name="Fuks G."/>
            <person name="Kavchok S."/>
            <person name="Keizer G."/>
            <person name="Linton E."/>
            <person name="Llaca V."/>
            <person name="Song R."/>
            <person name="Tanyolac B."/>
            <person name="Young S."/>
            <person name="Ho-Il K."/>
            <person name="Hahn J.H."/>
            <person name="Sangsakoo G."/>
            <person name="Vanavichit A."/>
            <person name="de Mattos Luiz.A.T."/>
            <person name="Zimmer P.D."/>
            <person name="Malone G."/>
            <person name="Dellagostin O."/>
            <person name="de Oliveira A.C."/>
            <person name="Bevan M."/>
            <person name="Bancroft I."/>
            <person name="Minx P."/>
            <person name="Cordum H."/>
            <person name="Wilson R."/>
            <person name="Cheng Z."/>
            <person name="Jin W."/>
            <person name="Jiang J."/>
            <person name="Leong S.A."/>
            <person name="Iwama H."/>
            <person name="Gojobori T."/>
            <person name="Itoh T."/>
            <person name="Niimura Y."/>
            <person name="Fujii Y."/>
            <person name="Habara T."/>
            <person name="Sakai H."/>
            <person name="Sato Y."/>
            <person name="Wilson G."/>
            <person name="Kumar K."/>
            <person name="McCouch S."/>
            <person name="Juretic N."/>
            <person name="Hoen D."/>
            <person name="Wright S."/>
            <person name="Bruskiewich R."/>
            <person name="Bureau T."/>
            <person name="Miyao A."/>
            <person name="Hirochika H."/>
            <person name="Nishikawa T."/>
            <person name="Kadowaki K."/>
            <person name="Sugiura M."/>
            <person name="Burr B."/>
            <person name="Sasaki T."/>
        </authorList>
    </citation>
    <scope>NUCLEOTIDE SEQUENCE [LARGE SCALE GENOMIC DNA]</scope>
    <source>
        <strain evidence="2">cv. Nipponbare</strain>
    </source>
</reference>
<proteinExistence type="predicted"/>
<reference evidence="2" key="2">
    <citation type="journal article" date="2008" name="Nucleic Acids Res.">
        <title>The rice annotation project database (RAP-DB): 2008 update.</title>
        <authorList>
            <consortium name="The rice annotation project (RAP)"/>
        </authorList>
    </citation>
    <scope>GENOME REANNOTATION</scope>
    <source>
        <strain evidence="2">cv. Nipponbare</strain>
    </source>
</reference>
<gene>
    <name evidence="1" type="primary">OSJNBb0079B16.8</name>
</gene>
<dbReference type="AlphaFoldDB" id="Q75LG1"/>
<evidence type="ECO:0000313" key="1">
    <source>
        <dbReference type="EMBL" id="AAR89044.1"/>
    </source>
</evidence>